<feature type="non-terminal residue" evidence="1">
    <location>
        <position position="78"/>
    </location>
</feature>
<dbReference type="EMBL" id="JYDR01000331">
    <property type="protein sequence ID" value="KRY64635.1"/>
    <property type="molecule type" value="Genomic_DNA"/>
</dbReference>
<name>A0A0V1DT69_TRIPS</name>
<organism evidence="1 2">
    <name type="scientific">Trichinella pseudospiralis</name>
    <name type="common">Parasitic roundworm</name>
    <dbReference type="NCBI Taxonomy" id="6337"/>
    <lineage>
        <taxon>Eukaryota</taxon>
        <taxon>Metazoa</taxon>
        <taxon>Ecdysozoa</taxon>
        <taxon>Nematoda</taxon>
        <taxon>Enoplea</taxon>
        <taxon>Dorylaimia</taxon>
        <taxon>Trichinellida</taxon>
        <taxon>Trichinellidae</taxon>
        <taxon>Trichinella</taxon>
    </lineage>
</organism>
<dbReference type="Proteomes" id="UP000054632">
    <property type="component" value="Unassembled WGS sequence"/>
</dbReference>
<evidence type="ECO:0000313" key="2">
    <source>
        <dbReference type="Proteomes" id="UP000054632"/>
    </source>
</evidence>
<sequence length="78" mass="9065">LKYGLNCTSIDILSYAEENFKNFSITNSVVQIFINYIKKEFEYYLNRRNEFHSTLHLLHDRNAASALPTMLSIQFSGA</sequence>
<gene>
    <name evidence="1" type="ORF">T4A_4781</name>
</gene>
<evidence type="ECO:0000313" key="1">
    <source>
        <dbReference type="EMBL" id="KRY64635.1"/>
    </source>
</evidence>
<comment type="caution">
    <text evidence="1">The sequence shown here is derived from an EMBL/GenBank/DDBJ whole genome shotgun (WGS) entry which is preliminary data.</text>
</comment>
<protein>
    <submittedName>
        <fullName evidence="1">Uncharacterized protein</fullName>
    </submittedName>
</protein>
<proteinExistence type="predicted"/>
<accession>A0A0V1DT69</accession>
<reference evidence="1 2" key="1">
    <citation type="submission" date="2015-01" db="EMBL/GenBank/DDBJ databases">
        <title>Evolution of Trichinella species and genotypes.</title>
        <authorList>
            <person name="Korhonen P.K."/>
            <person name="Edoardo P."/>
            <person name="Giuseppe L.R."/>
            <person name="Gasser R.B."/>
        </authorList>
    </citation>
    <scope>NUCLEOTIDE SEQUENCE [LARGE SCALE GENOMIC DNA]</scope>
    <source>
        <strain evidence="1">ISS13</strain>
    </source>
</reference>
<dbReference type="AlphaFoldDB" id="A0A0V1DT69"/>
<feature type="non-terminal residue" evidence="1">
    <location>
        <position position="1"/>
    </location>
</feature>